<dbReference type="InterPro" id="IPR000515">
    <property type="entry name" value="MetI-like"/>
</dbReference>
<evidence type="ECO:0000256" key="6">
    <source>
        <dbReference type="ARBA" id="ARBA00023136"/>
    </source>
</evidence>
<keyword evidence="5 7" id="KW-1133">Transmembrane helix</keyword>
<comment type="subcellular location">
    <subcellularLocation>
        <location evidence="1 7">Cell membrane</location>
        <topology evidence="1 7">Multi-pass membrane protein</topology>
    </subcellularLocation>
</comment>
<dbReference type="EMBL" id="CP016076">
    <property type="protein sequence ID" value="APU15783.1"/>
    <property type="molecule type" value="Genomic_DNA"/>
</dbReference>
<dbReference type="GO" id="GO:0055085">
    <property type="term" value="P:transmembrane transport"/>
    <property type="evidence" value="ECO:0007669"/>
    <property type="project" value="InterPro"/>
</dbReference>
<comment type="similarity">
    <text evidence="7">Belongs to the binding-protein-dependent transport system permease family.</text>
</comment>
<evidence type="ECO:0000256" key="3">
    <source>
        <dbReference type="ARBA" id="ARBA00022475"/>
    </source>
</evidence>
<gene>
    <name evidence="9" type="ORF">UA74_18775</name>
</gene>
<feature type="transmembrane region" description="Helical" evidence="7">
    <location>
        <begin position="33"/>
        <end position="55"/>
    </location>
</feature>
<keyword evidence="6 7" id="KW-0472">Membrane</keyword>
<dbReference type="CDD" id="cd06261">
    <property type="entry name" value="TM_PBP2"/>
    <property type="match status" value="1"/>
</dbReference>
<proteinExistence type="inferred from homology"/>
<feature type="transmembrane region" description="Helical" evidence="7">
    <location>
        <begin position="128"/>
        <end position="146"/>
    </location>
</feature>
<dbReference type="PROSITE" id="PS50928">
    <property type="entry name" value="ABC_TM1"/>
    <property type="match status" value="1"/>
</dbReference>
<dbReference type="RefSeq" id="WP_075765026.1">
    <property type="nucleotide sequence ID" value="NZ_CP016076.1"/>
</dbReference>
<feature type="transmembrane region" description="Helical" evidence="7">
    <location>
        <begin position="253"/>
        <end position="276"/>
    </location>
</feature>
<sequence>MTATLPNPTPVSAPSPGVQRHVRRRRTLNGLRIGGIALVSAVFAAPLIWMVLAAFKTNVQIGNPANAVVFTPTTQNFRNVFSEGVFLPAMLNSAIVGIVSTALSAIIAVPAAWAIGRFAMQRAGNWVLIARIIPAVSLLVPWYYLFARLELVGGYTVLVLSHMFVSVPLITWIMIGFFSSMPPELEEAGRVDGLSAFGAFRRISLPLAAPGTATACVLALVFSWNNFMFALILSDESTKTLPVALFNFMSYASVDWGGLMAASTLMSVPVILAAVFGQRYLVAGLTAGATKG</sequence>
<evidence type="ECO:0000256" key="5">
    <source>
        <dbReference type="ARBA" id="ARBA00022989"/>
    </source>
</evidence>
<evidence type="ECO:0000256" key="7">
    <source>
        <dbReference type="RuleBase" id="RU363032"/>
    </source>
</evidence>
<feature type="transmembrane region" description="Helical" evidence="7">
    <location>
        <begin position="152"/>
        <end position="175"/>
    </location>
</feature>
<evidence type="ECO:0000256" key="4">
    <source>
        <dbReference type="ARBA" id="ARBA00022692"/>
    </source>
</evidence>
<dbReference type="InterPro" id="IPR050901">
    <property type="entry name" value="BP-dep_ABC_trans_perm"/>
</dbReference>
<keyword evidence="4 7" id="KW-0812">Transmembrane</keyword>
<dbReference type="GO" id="GO:0005886">
    <property type="term" value="C:plasma membrane"/>
    <property type="evidence" value="ECO:0007669"/>
    <property type="project" value="UniProtKB-SubCell"/>
</dbReference>
<dbReference type="SUPFAM" id="SSF161098">
    <property type="entry name" value="MetI-like"/>
    <property type="match status" value="1"/>
</dbReference>
<dbReference type="PANTHER" id="PTHR32243:SF18">
    <property type="entry name" value="INNER MEMBRANE ABC TRANSPORTER PERMEASE PROTEIN YCJP"/>
    <property type="match status" value="1"/>
</dbReference>
<feature type="transmembrane region" description="Helical" evidence="7">
    <location>
        <begin position="94"/>
        <end position="116"/>
    </location>
</feature>
<dbReference type="PANTHER" id="PTHR32243">
    <property type="entry name" value="MALTOSE TRANSPORT SYSTEM PERMEASE-RELATED"/>
    <property type="match status" value="1"/>
</dbReference>
<accession>A0AAC9LD55</accession>
<dbReference type="AlphaFoldDB" id="A0AAC9LD55"/>
<evidence type="ECO:0000256" key="2">
    <source>
        <dbReference type="ARBA" id="ARBA00022448"/>
    </source>
</evidence>
<dbReference type="InterPro" id="IPR035906">
    <property type="entry name" value="MetI-like_sf"/>
</dbReference>
<organism evidence="9 10">
    <name type="scientific">Actinoalloteichus fjordicus</name>
    <dbReference type="NCBI Taxonomy" id="1612552"/>
    <lineage>
        <taxon>Bacteria</taxon>
        <taxon>Bacillati</taxon>
        <taxon>Actinomycetota</taxon>
        <taxon>Actinomycetes</taxon>
        <taxon>Pseudonocardiales</taxon>
        <taxon>Pseudonocardiaceae</taxon>
        <taxon>Actinoalloteichus</taxon>
    </lineage>
</organism>
<reference evidence="10" key="1">
    <citation type="submission" date="2016-06" db="EMBL/GenBank/DDBJ databases">
        <title>Complete genome sequence of Actinoalloteichus fjordicus DSM 46855 (=ADI127-17), type strain of the new species Actinoalloteichus fjordicus.</title>
        <authorList>
            <person name="Ruckert C."/>
            <person name="Nouioui I."/>
            <person name="Willmese J."/>
            <person name="van Wezel G."/>
            <person name="Klenk H.-P."/>
            <person name="Kalinowski J."/>
            <person name="Zotchev S.B."/>
        </authorList>
    </citation>
    <scope>NUCLEOTIDE SEQUENCE [LARGE SCALE GENOMIC DNA]</scope>
    <source>
        <strain evidence="10">ADI127-7</strain>
    </source>
</reference>
<feature type="domain" description="ABC transmembrane type-1" evidence="8">
    <location>
        <begin position="90"/>
        <end position="277"/>
    </location>
</feature>
<keyword evidence="3" id="KW-1003">Cell membrane</keyword>
<evidence type="ECO:0000313" key="10">
    <source>
        <dbReference type="Proteomes" id="UP000185511"/>
    </source>
</evidence>
<name>A0AAC9LD55_9PSEU</name>
<dbReference type="Gene3D" id="1.10.3720.10">
    <property type="entry name" value="MetI-like"/>
    <property type="match status" value="1"/>
</dbReference>
<dbReference type="Proteomes" id="UP000185511">
    <property type="component" value="Chromosome"/>
</dbReference>
<dbReference type="KEGG" id="acad:UA74_18775"/>
<feature type="transmembrane region" description="Helical" evidence="7">
    <location>
        <begin position="207"/>
        <end position="233"/>
    </location>
</feature>
<keyword evidence="2 7" id="KW-0813">Transport</keyword>
<evidence type="ECO:0000313" key="9">
    <source>
        <dbReference type="EMBL" id="APU15783.1"/>
    </source>
</evidence>
<evidence type="ECO:0000259" key="8">
    <source>
        <dbReference type="PROSITE" id="PS50928"/>
    </source>
</evidence>
<keyword evidence="10" id="KW-1185">Reference proteome</keyword>
<dbReference type="Pfam" id="PF00528">
    <property type="entry name" value="BPD_transp_1"/>
    <property type="match status" value="1"/>
</dbReference>
<protein>
    <submittedName>
        <fullName evidence="9">Carbohydrate ABC transporter membrane protein 2, CUT1 family</fullName>
    </submittedName>
</protein>
<evidence type="ECO:0000256" key="1">
    <source>
        <dbReference type="ARBA" id="ARBA00004651"/>
    </source>
</evidence>